<dbReference type="GO" id="GO:0003941">
    <property type="term" value="F:L-serine ammonia-lyase activity"/>
    <property type="evidence" value="ECO:0007669"/>
    <property type="project" value="UniProtKB-EC"/>
</dbReference>
<dbReference type="InterPro" id="IPR000634">
    <property type="entry name" value="Ser/Thr_deHydtase_PyrdxlP-BS"/>
</dbReference>
<keyword evidence="4 7" id="KW-0456">Lyase</keyword>
<accession>A0A0M4DCK7</accession>
<dbReference type="RefSeq" id="WP_053552207.1">
    <property type="nucleotide sequence ID" value="NZ_CP010802.1"/>
</dbReference>
<dbReference type="InterPro" id="IPR036052">
    <property type="entry name" value="TrpB-like_PALP_sf"/>
</dbReference>
<evidence type="ECO:0000256" key="2">
    <source>
        <dbReference type="ARBA" id="ARBA00010869"/>
    </source>
</evidence>
<proteinExistence type="inferred from homology"/>
<dbReference type="NCBIfam" id="TIGR01127">
    <property type="entry name" value="ilvA_1Cterm"/>
    <property type="match status" value="1"/>
</dbReference>
<dbReference type="GO" id="GO:0006565">
    <property type="term" value="P:L-serine catabolic process"/>
    <property type="evidence" value="ECO:0007669"/>
    <property type="project" value="TreeGrafter"/>
</dbReference>
<dbReference type="PROSITE" id="PS51671">
    <property type="entry name" value="ACT"/>
    <property type="match status" value="1"/>
</dbReference>
<dbReference type="SUPFAM" id="SSF53686">
    <property type="entry name" value="Tryptophan synthase beta subunit-like PLP-dependent enzymes"/>
    <property type="match status" value="1"/>
</dbReference>
<dbReference type="FunFam" id="3.40.50.1100:FF:000007">
    <property type="entry name" value="L-threonine dehydratase catabolic TdcB"/>
    <property type="match status" value="1"/>
</dbReference>
<organism evidence="7 8">
    <name type="scientific">Desulfuromonas soudanensis</name>
    <dbReference type="NCBI Taxonomy" id="1603606"/>
    <lineage>
        <taxon>Bacteria</taxon>
        <taxon>Pseudomonadati</taxon>
        <taxon>Thermodesulfobacteriota</taxon>
        <taxon>Desulfuromonadia</taxon>
        <taxon>Desulfuromonadales</taxon>
        <taxon>Desulfuromonadaceae</taxon>
        <taxon>Desulfuromonas</taxon>
    </lineage>
</organism>
<dbReference type="InterPro" id="IPR001926">
    <property type="entry name" value="TrpB-like_PALP"/>
</dbReference>
<dbReference type="KEGG" id="des:DSOUD_3566"/>
<evidence type="ECO:0000313" key="8">
    <source>
        <dbReference type="Proteomes" id="UP000057158"/>
    </source>
</evidence>
<dbReference type="PANTHER" id="PTHR48078">
    <property type="entry name" value="THREONINE DEHYDRATASE, MITOCHONDRIAL-RELATED"/>
    <property type="match status" value="1"/>
</dbReference>
<dbReference type="PATRIC" id="fig|1603606.3.peg.3841"/>
<evidence type="ECO:0000313" key="7">
    <source>
        <dbReference type="EMBL" id="ALC18280.1"/>
    </source>
</evidence>
<evidence type="ECO:0000256" key="1">
    <source>
        <dbReference type="ARBA" id="ARBA00001933"/>
    </source>
</evidence>
<gene>
    <name evidence="7" type="primary">tdcB</name>
    <name evidence="7" type="ORF">DSOUD_3566</name>
</gene>
<comment type="catalytic activity">
    <reaction evidence="5">
        <text>L-serine = pyruvate + NH4(+)</text>
        <dbReference type="Rhea" id="RHEA:19169"/>
        <dbReference type="ChEBI" id="CHEBI:15361"/>
        <dbReference type="ChEBI" id="CHEBI:28938"/>
        <dbReference type="ChEBI" id="CHEBI:33384"/>
        <dbReference type="EC" id="4.3.1.17"/>
    </reaction>
</comment>
<dbReference type="CDD" id="cd01562">
    <property type="entry name" value="Thr-dehyd"/>
    <property type="match status" value="1"/>
</dbReference>
<dbReference type="GO" id="GO:0009097">
    <property type="term" value="P:isoleucine biosynthetic process"/>
    <property type="evidence" value="ECO:0007669"/>
    <property type="project" value="TreeGrafter"/>
</dbReference>
<name>A0A0M4DCK7_9BACT</name>
<dbReference type="Pfam" id="PF00291">
    <property type="entry name" value="PALP"/>
    <property type="match status" value="1"/>
</dbReference>
<protein>
    <submittedName>
        <fullName evidence="7">L-threonine ammonia-lyase</fullName>
    </submittedName>
</protein>
<dbReference type="InterPro" id="IPR044561">
    <property type="entry name" value="ACT_ThrD-II-like"/>
</dbReference>
<dbReference type="FunFam" id="3.40.50.1100:FF:000005">
    <property type="entry name" value="Threonine dehydratase catabolic"/>
    <property type="match status" value="1"/>
</dbReference>
<feature type="domain" description="ACT" evidence="6">
    <location>
        <begin position="327"/>
        <end position="402"/>
    </location>
</feature>
<evidence type="ECO:0000256" key="5">
    <source>
        <dbReference type="ARBA" id="ARBA00049406"/>
    </source>
</evidence>
<dbReference type="PANTHER" id="PTHR48078:SF6">
    <property type="entry name" value="L-THREONINE DEHYDRATASE CATABOLIC TDCB"/>
    <property type="match status" value="1"/>
</dbReference>
<dbReference type="OrthoDB" id="9811476at2"/>
<dbReference type="InterPro" id="IPR005789">
    <property type="entry name" value="Thr_deHydtase_catblc"/>
</dbReference>
<keyword evidence="3" id="KW-0663">Pyridoxal phosphate</keyword>
<dbReference type="GO" id="GO:0030170">
    <property type="term" value="F:pyridoxal phosphate binding"/>
    <property type="evidence" value="ECO:0007669"/>
    <property type="project" value="InterPro"/>
</dbReference>
<dbReference type="AlphaFoldDB" id="A0A0M4DCK7"/>
<dbReference type="Gene3D" id="3.40.50.1100">
    <property type="match status" value="2"/>
</dbReference>
<evidence type="ECO:0000256" key="3">
    <source>
        <dbReference type="ARBA" id="ARBA00022898"/>
    </source>
</evidence>
<dbReference type="InterPro" id="IPR050147">
    <property type="entry name" value="Ser/Thr_Dehydratase"/>
</dbReference>
<dbReference type="InterPro" id="IPR002912">
    <property type="entry name" value="ACT_dom"/>
</dbReference>
<dbReference type="GO" id="GO:0004794">
    <property type="term" value="F:threonine deaminase activity"/>
    <property type="evidence" value="ECO:0007669"/>
    <property type="project" value="InterPro"/>
</dbReference>
<dbReference type="GO" id="GO:0006567">
    <property type="term" value="P:L-threonine catabolic process"/>
    <property type="evidence" value="ECO:0007669"/>
    <property type="project" value="InterPro"/>
</dbReference>
<reference evidence="7 8" key="1">
    <citation type="submission" date="2015-07" db="EMBL/GenBank/DDBJ databases">
        <title>Isolation and Genomic Characterization of a Novel Halophilic Metal-Reducing Deltaproteobacterium from the Deep Subsurface.</title>
        <authorList>
            <person name="Badalamenti J.P."/>
            <person name="Summers Z.M."/>
            <person name="Gralnick J.A."/>
            <person name="Bond D.R."/>
        </authorList>
    </citation>
    <scope>NUCLEOTIDE SEQUENCE [LARGE SCALE GENOMIC DNA]</scope>
    <source>
        <strain evidence="7 8">WTL</strain>
    </source>
</reference>
<dbReference type="STRING" id="1603606.DSOUD_3566"/>
<dbReference type="CDD" id="cd04886">
    <property type="entry name" value="ACT_ThrD-II-like"/>
    <property type="match status" value="1"/>
</dbReference>
<dbReference type="Proteomes" id="UP000057158">
    <property type="component" value="Chromosome"/>
</dbReference>
<sequence>MLDLDQIRAAADTLRGRIHRTPLIHSHYFTARTGIPVHFKCENLQRTGSFKIRGACNFLSRQTVKELRSGVVAASAGNHAQGVAHAAALLGIPALMVMPESTPLAKLLATQDYGAEVVLHGANFDDALSRARELASERGMLLVPAFDDPAVMAGQGTVGLEILEDLPEAETLIVPIGGGGLIAGIAVAARALKPNIRIVGVEAAGSPAALLARRQGAPVTLAAAASLADGIVIKRVGEQTFPIIEALVDEIVTVEEDAIAQAIVSLMEKAKLVTEGAGAVSLAALLFGNRALRTGRTVCLLSGGNIDVQTLARVVERAMIGEGRFLKVCIELEDSPGALARLAELVARIGANIFHISHDRRSAALPLGRVEVHLELETRGPEHIRDILENLHEQGYGARLVR</sequence>
<keyword evidence="8" id="KW-1185">Reference proteome</keyword>
<dbReference type="PROSITE" id="PS00165">
    <property type="entry name" value="DEHYDRATASE_SER_THR"/>
    <property type="match status" value="1"/>
</dbReference>
<dbReference type="EMBL" id="CP010802">
    <property type="protein sequence ID" value="ALC18280.1"/>
    <property type="molecule type" value="Genomic_DNA"/>
</dbReference>
<evidence type="ECO:0000256" key="4">
    <source>
        <dbReference type="ARBA" id="ARBA00023239"/>
    </source>
</evidence>
<evidence type="ECO:0000259" key="6">
    <source>
        <dbReference type="PROSITE" id="PS51671"/>
    </source>
</evidence>
<comment type="cofactor">
    <cofactor evidence="1">
        <name>pyridoxal 5'-phosphate</name>
        <dbReference type="ChEBI" id="CHEBI:597326"/>
    </cofactor>
</comment>
<comment type="similarity">
    <text evidence="2">Belongs to the serine/threonine dehydratase family.</text>
</comment>